<dbReference type="CDD" id="cd07726">
    <property type="entry name" value="ST1585-like_MBL-fold"/>
    <property type="match status" value="1"/>
</dbReference>
<dbReference type="SUPFAM" id="SSF56281">
    <property type="entry name" value="Metallo-hydrolase/oxidoreductase"/>
    <property type="match status" value="1"/>
</dbReference>
<proteinExistence type="predicted"/>
<evidence type="ECO:0000313" key="3">
    <source>
        <dbReference type="Proteomes" id="UP001596002"/>
    </source>
</evidence>
<protein>
    <submittedName>
        <fullName evidence="2">MBL fold metallo-hydrolase</fullName>
    </submittedName>
</protein>
<keyword evidence="3" id="KW-1185">Reference proteome</keyword>
<dbReference type="Gene3D" id="3.60.15.10">
    <property type="entry name" value="Ribonuclease Z/Hydroxyacylglutathione hydrolase-like"/>
    <property type="match status" value="1"/>
</dbReference>
<dbReference type="RefSeq" id="WP_380026068.1">
    <property type="nucleotide sequence ID" value="NZ_JBHSHC010000096.1"/>
</dbReference>
<gene>
    <name evidence="2" type="ORF">ACFO8Q_12375</name>
</gene>
<comment type="caution">
    <text evidence="2">The sequence shown here is derived from an EMBL/GenBank/DDBJ whole genome shotgun (WGS) entry which is preliminary data.</text>
</comment>
<feature type="domain" description="Metallo-beta-lactamase" evidence="1">
    <location>
        <begin position="28"/>
        <end position="233"/>
    </location>
</feature>
<dbReference type="InterPro" id="IPR050855">
    <property type="entry name" value="NDM-1-like"/>
</dbReference>
<dbReference type="EMBL" id="JBHSHC010000096">
    <property type="protein sequence ID" value="MFC4768144.1"/>
    <property type="molecule type" value="Genomic_DNA"/>
</dbReference>
<sequence length="319" mass="35137">MQTVEPILHPLGHEVTIIDLMEGGMQGRTGCYVIKGEKIAIIETGSSHAAPYILAGLKELEIAPEQVDYIIVTHIHLDHSGGVGYILPNFPNATVIVHPRGAKHLIDPSRLIVGARAVYGDMLEQAFGQILPVPEDRVLIREDGETIDLGAGRVLTFYDTPGHARHHFSIHDPVSEGIFSGDTVGIRYVKQYTGWDFEPIYPSTSPSEFDREAAFASIDKLEKLGAKRIYHGHFGMTEPASLAFERTRKTVAAFDDIARSCYAPGIDLSVIAEKLGEYMKQDLADQGHPITDLTCFELDLAVNSMGLLFTLEKESQNKK</sequence>
<dbReference type="Proteomes" id="UP001596002">
    <property type="component" value="Unassembled WGS sequence"/>
</dbReference>
<dbReference type="Pfam" id="PF00753">
    <property type="entry name" value="Lactamase_B"/>
    <property type="match status" value="1"/>
</dbReference>
<dbReference type="InterPro" id="IPR001279">
    <property type="entry name" value="Metallo-B-lactamas"/>
</dbReference>
<dbReference type="PANTHER" id="PTHR42951">
    <property type="entry name" value="METALLO-BETA-LACTAMASE DOMAIN-CONTAINING"/>
    <property type="match status" value="1"/>
</dbReference>
<organism evidence="2 3">
    <name type="scientific">Effusibacillus consociatus</name>
    <dbReference type="NCBI Taxonomy" id="1117041"/>
    <lineage>
        <taxon>Bacteria</taxon>
        <taxon>Bacillati</taxon>
        <taxon>Bacillota</taxon>
        <taxon>Bacilli</taxon>
        <taxon>Bacillales</taxon>
        <taxon>Alicyclobacillaceae</taxon>
        <taxon>Effusibacillus</taxon>
    </lineage>
</organism>
<name>A0ABV9Q2X1_9BACL</name>
<evidence type="ECO:0000313" key="2">
    <source>
        <dbReference type="EMBL" id="MFC4768144.1"/>
    </source>
</evidence>
<dbReference type="PANTHER" id="PTHR42951:SF22">
    <property type="entry name" value="METALLO BETA-LACTAMASE SUPERFAMILY LIPOPROTEIN"/>
    <property type="match status" value="1"/>
</dbReference>
<dbReference type="SMART" id="SM00849">
    <property type="entry name" value="Lactamase_B"/>
    <property type="match status" value="1"/>
</dbReference>
<evidence type="ECO:0000259" key="1">
    <source>
        <dbReference type="SMART" id="SM00849"/>
    </source>
</evidence>
<dbReference type="InterPro" id="IPR037482">
    <property type="entry name" value="ST1585_MBL-fold"/>
</dbReference>
<dbReference type="InterPro" id="IPR036866">
    <property type="entry name" value="RibonucZ/Hydroxyglut_hydro"/>
</dbReference>
<reference evidence="3" key="1">
    <citation type="journal article" date="2019" name="Int. J. Syst. Evol. Microbiol.">
        <title>The Global Catalogue of Microorganisms (GCM) 10K type strain sequencing project: providing services to taxonomists for standard genome sequencing and annotation.</title>
        <authorList>
            <consortium name="The Broad Institute Genomics Platform"/>
            <consortium name="The Broad Institute Genome Sequencing Center for Infectious Disease"/>
            <person name="Wu L."/>
            <person name="Ma J."/>
        </authorList>
    </citation>
    <scope>NUCLEOTIDE SEQUENCE [LARGE SCALE GENOMIC DNA]</scope>
    <source>
        <strain evidence="3">WYCCWR 12678</strain>
    </source>
</reference>
<accession>A0ABV9Q2X1</accession>